<dbReference type="Pfam" id="PF08212">
    <property type="entry name" value="Lipocalin_2"/>
    <property type="match status" value="1"/>
</dbReference>
<keyword evidence="2" id="KW-0998">Cell outer membrane</keyword>
<keyword evidence="2" id="KW-0472">Membrane</keyword>
<protein>
    <recommendedName>
        <fullName evidence="2">Outer membrane lipoprotein Blc</fullName>
    </recommendedName>
</protein>
<dbReference type="InterPro" id="IPR022272">
    <property type="entry name" value="Lipocalin_CS"/>
</dbReference>
<feature type="domain" description="Lipocalin/cytosolic fatty-acid binding" evidence="3">
    <location>
        <begin position="30"/>
        <end position="168"/>
    </location>
</feature>
<keyword evidence="2" id="KW-0449">Lipoprotein</keyword>
<evidence type="ECO:0000256" key="1">
    <source>
        <dbReference type="ARBA" id="ARBA00006889"/>
    </source>
</evidence>
<dbReference type="RefSeq" id="WP_255188660.1">
    <property type="nucleotide sequence ID" value="NZ_CP113517.1"/>
</dbReference>
<dbReference type="InterPro" id="IPR012674">
    <property type="entry name" value="Calycin"/>
</dbReference>
<dbReference type="Gene3D" id="2.40.128.20">
    <property type="match status" value="1"/>
</dbReference>
<dbReference type="CDD" id="cd19438">
    <property type="entry name" value="lipocalin_Blc-like"/>
    <property type="match status" value="1"/>
</dbReference>
<comment type="subcellular location">
    <subcellularLocation>
        <location evidence="2">Cell outer membrane</location>
    </subcellularLocation>
</comment>
<evidence type="ECO:0000256" key="2">
    <source>
        <dbReference type="PIRNR" id="PIRNR036893"/>
    </source>
</evidence>
<evidence type="ECO:0000313" key="4">
    <source>
        <dbReference type="EMBL" id="WAR43674.1"/>
    </source>
</evidence>
<proteinExistence type="inferred from homology"/>
<dbReference type="PRINTS" id="PR01171">
    <property type="entry name" value="BCTLIPOCALIN"/>
</dbReference>
<dbReference type="InterPro" id="IPR000566">
    <property type="entry name" value="Lipocln_cytosolic_FA-bd_dom"/>
</dbReference>
<accession>A0ABY7GEH7</accession>
<reference evidence="4" key="1">
    <citation type="submission" date="2022-11" db="EMBL/GenBank/DDBJ databases">
        <title>Methylomonas rapida sp. nov., Carotenoid-Producing Obligate Methanotrophs with High Growth Characteristics and Biotechnological Potential.</title>
        <authorList>
            <person name="Tikhonova E.N."/>
            <person name="Suleimanov R.Z."/>
            <person name="Miroshnikov K."/>
            <person name="Oshkin I.Y."/>
            <person name="Belova S.E."/>
            <person name="Danilova O.V."/>
            <person name="Ashikhmin A."/>
            <person name="Konopkin A."/>
            <person name="But S.Y."/>
            <person name="Khmelenina V.N."/>
            <person name="Kuznetsov N."/>
            <person name="Pimenov N.V."/>
            <person name="Dedysh S.N."/>
        </authorList>
    </citation>
    <scope>NUCLEOTIDE SEQUENCE</scope>
    <source>
        <strain evidence="4">MP1</strain>
    </source>
</reference>
<dbReference type="PROSITE" id="PS00213">
    <property type="entry name" value="LIPOCALIN"/>
    <property type="match status" value="1"/>
</dbReference>
<sequence>MWRVLLICICSCLTACTGIPEGVRPISGFELDRYLGTWHEIARLDHSFERGLSEVTAEYSLRDDGGVKVINSGYDNEEKQRRSAEGKAYFVETPDIGRLKVSFFGPFYGAYNIIELDKENYQYVMIAGNSKDYLWILARTPTLPQNVLTRLVEQARALGFPTQDLIYLQPEH</sequence>
<dbReference type="PIRSF" id="PIRSF036893">
    <property type="entry name" value="Lipocalin_ApoD"/>
    <property type="match status" value="1"/>
</dbReference>
<dbReference type="PANTHER" id="PTHR10612:SF34">
    <property type="entry name" value="APOLIPOPROTEIN D"/>
    <property type="match status" value="1"/>
</dbReference>
<evidence type="ECO:0000313" key="5">
    <source>
        <dbReference type="Proteomes" id="UP001162780"/>
    </source>
</evidence>
<name>A0ABY7GEH7_9GAMM</name>
<comment type="subunit">
    <text evidence="2">Homodimer.</text>
</comment>
<dbReference type="SUPFAM" id="SSF50814">
    <property type="entry name" value="Lipocalins"/>
    <property type="match status" value="1"/>
</dbReference>
<keyword evidence="2" id="KW-0446">Lipid-binding</keyword>
<dbReference type="Proteomes" id="UP001162780">
    <property type="component" value="Chromosome"/>
</dbReference>
<dbReference type="InterPro" id="IPR002446">
    <property type="entry name" value="Lipocalin_bac"/>
</dbReference>
<dbReference type="InterPro" id="IPR022271">
    <property type="entry name" value="Lipocalin_ApoD"/>
</dbReference>
<comment type="similarity">
    <text evidence="1 2">Belongs to the calycin superfamily. Lipocalin family.</text>
</comment>
<dbReference type="PANTHER" id="PTHR10612">
    <property type="entry name" value="APOLIPOPROTEIN D"/>
    <property type="match status" value="1"/>
</dbReference>
<gene>
    <name evidence="4" type="ORF">NM686_014980</name>
</gene>
<keyword evidence="5" id="KW-1185">Reference proteome</keyword>
<comment type="function">
    <text evidence="2">Involved in the storage or transport of lipids necessary for membrane maintenance under stressful conditions. Displays a binding preference for lysophospholipids.</text>
</comment>
<evidence type="ECO:0000259" key="3">
    <source>
        <dbReference type="Pfam" id="PF08212"/>
    </source>
</evidence>
<organism evidence="4 5">
    <name type="scientific">Methylomonas rapida</name>
    <dbReference type="NCBI Taxonomy" id="2963939"/>
    <lineage>
        <taxon>Bacteria</taxon>
        <taxon>Pseudomonadati</taxon>
        <taxon>Pseudomonadota</taxon>
        <taxon>Gammaproteobacteria</taxon>
        <taxon>Methylococcales</taxon>
        <taxon>Methylococcaceae</taxon>
        <taxon>Methylomonas</taxon>
    </lineage>
</organism>
<dbReference type="InterPro" id="IPR047202">
    <property type="entry name" value="Lipocalin_Blc-like_dom"/>
</dbReference>
<dbReference type="EMBL" id="CP113517">
    <property type="protein sequence ID" value="WAR43674.1"/>
    <property type="molecule type" value="Genomic_DNA"/>
</dbReference>